<dbReference type="STRING" id="292564.Cyagr_3396"/>
<keyword evidence="2" id="KW-0238">DNA-binding</keyword>
<dbReference type="AlphaFoldDB" id="K9PBY7"/>
<reference evidence="3" key="1">
    <citation type="journal article" date="2013" name="Proc. Natl. Acad. Sci. U.S.A.">
        <title>Improving the coverage of the cyanobacterial phylum using diversity-driven genome sequencing.</title>
        <authorList>
            <person name="Shih P.M."/>
            <person name="Wu D."/>
            <person name="Latifi A."/>
            <person name="Axen S.D."/>
            <person name="Fewer D.P."/>
            <person name="Talla E."/>
            <person name="Calteau A."/>
            <person name="Cai F."/>
            <person name="Tandeau de Marsac N."/>
            <person name="Rippka R."/>
            <person name="Herdman M."/>
            <person name="Sivonen K."/>
            <person name="Coursin T."/>
            <person name="Laurent T."/>
            <person name="Goodwin L."/>
            <person name="Nolan M."/>
            <person name="Davenport K.W."/>
            <person name="Han C.S."/>
            <person name="Rubin E.M."/>
            <person name="Eisen J.A."/>
            <person name="Woyke T."/>
            <person name="Gugger M."/>
            <person name="Kerfeld C.A."/>
        </authorList>
    </citation>
    <scope>NUCLEOTIDE SEQUENCE [LARGE SCALE GENOMIC DNA]</scope>
    <source>
        <strain evidence="3">ATCC 27147 / PCC 6307</strain>
    </source>
</reference>
<dbReference type="Pfam" id="PF01965">
    <property type="entry name" value="DJ-1_PfpI"/>
    <property type="match status" value="1"/>
</dbReference>
<dbReference type="Proteomes" id="UP000010388">
    <property type="component" value="Chromosome"/>
</dbReference>
<dbReference type="EMBL" id="CP003495">
    <property type="protein sequence ID" value="AFY30458.1"/>
    <property type="molecule type" value="Genomic_DNA"/>
</dbReference>
<dbReference type="KEGG" id="cgc:Cyagr_3396"/>
<dbReference type="CDD" id="cd03139">
    <property type="entry name" value="GATase1_PfpI_2"/>
    <property type="match status" value="1"/>
</dbReference>
<organism evidence="2 3">
    <name type="scientific">Cyanobium gracile (strain ATCC 27147 / PCC 6307)</name>
    <dbReference type="NCBI Taxonomy" id="292564"/>
    <lineage>
        <taxon>Bacteria</taxon>
        <taxon>Bacillati</taxon>
        <taxon>Cyanobacteriota</taxon>
        <taxon>Cyanophyceae</taxon>
        <taxon>Synechococcales</taxon>
        <taxon>Prochlorococcaceae</taxon>
        <taxon>Cyanobium</taxon>
    </lineage>
</organism>
<dbReference type="InterPro" id="IPR029062">
    <property type="entry name" value="Class_I_gatase-like"/>
</dbReference>
<dbReference type="OrthoDB" id="6382410at2"/>
<evidence type="ECO:0000313" key="2">
    <source>
        <dbReference type="EMBL" id="AFY30458.1"/>
    </source>
</evidence>
<protein>
    <submittedName>
        <fullName evidence="2">Transcriptional regulator containing an amidase domain and an AraC-type DNA-binding HTH domain</fullName>
    </submittedName>
</protein>
<dbReference type="RefSeq" id="WP_015110891.1">
    <property type="nucleotide sequence ID" value="NC_019675.1"/>
</dbReference>
<feature type="domain" description="DJ-1/PfpI" evidence="1">
    <location>
        <begin position="24"/>
        <end position="187"/>
    </location>
</feature>
<dbReference type="HOGENOM" id="CLU_000445_44_1_3"/>
<evidence type="ECO:0000259" key="1">
    <source>
        <dbReference type="Pfam" id="PF01965"/>
    </source>
</evidence>
<evidence type="ECO:0000313" key="3">
    <source>
        <dbReference type="Proteomes" id="UP000010388"/>
    </source>
</evidence>
<proteinExistence type="predicted"/>
<gene>
    <name evidence="2" type="ordered locus">Cyagr_3396</name>
</gene>
<dbReference type="GO" id="GO:0003677">
    <property type="term" value="F:DNA binding"/>
    <property type="evidence" value="ECO:0007669"/>
    <property type="project" value="UniProtKB-KW"/>
</dbReference>
<accession>K9PBY7</accession>
<dbReference type="Gene3D" id="3.40.50.880">
    <property type="match status" value="1"/>
</dbReference>
<dbReference type="InterPro" id="IPR002818">
    <property type="entry name" value="DJ-1/PfpI"/>
</dbReference>
<dbReference type="PANTHER" id="PTHR43130">
    <property type="entry name" value="ARAC-FAMILY TRANSCRIPTIONAL REGULATOR"/>
    <property type="match status" value="1"/>
</dbReference>
<dbReference type="InterPro" id="IPR052158">
    <property type="entry name" value="INH-QAR"/>
</dbReference>
<dbReference type="PANTHER" id="PTHR43130:SF3">
    <property type="entry name" value="HTH-TYPE TRANSCRIPTIONAL REGULATOR RV1931C"/>
    <property type="match status" value="1"/>
</dbReference>
<dbReference type="SUPFAM" id="SSF52317">
    <property type="entry name" value="Class I glutamine amidotransferase-like"/>
    <property type="match status" value="1"/>
</dbReference>
<name>K9PBY7_CYAGP</name>
<sequence>MSPDPSTGTSAGTLAATGIGTFGILLFPGVEELDAIGPWEMAALWARQPSGPEQCLMIGQGEVPITCAKGMVLLPHASFATAPPLDVLLVPGGQGTRTEVSNPELIAFIRRQSASCRAVLSDCTGAFLLHAAGLLGGRRATTHWASLERLRALGDVDVVEERFPRDGAIWSAAGISSGIDLMLSFIAETGGEDAAAQVQLESEYFPALKVYGTAASSGNGSAYFRTS</sequence>
<dbReference type="eggNOG" id="COG4977">
    <property type="taxonomic scope" value="Bacteria"/>
</dbReference>